<feature type="region of interest" description="Disordered" evidence="2">
    <location>
        <begin position="488"/>
        <end position="526"/>
    </location>
</feature>
<protein>
    <recommendedName>
        <fullName evidence="5">RWD domain-containing protein</fullName>
    </recommendedName>
</protein>
<gene>
    <name evidence="3" type="ORF">THAPSDRAFT_921</name>
</gene>
<evidence type="ECO:0000256" key="1">
    <source>
        <dbReference type="SAM" id="Coils"/>
    </source>
</evidence>
<keyword evidence="1" id="KW-0175">Coiled coil</keyword>
<feature type="compositionally biased region" description="Basic residues" evidence="2">
    <location>
        <begin position="1"/>
        <end position="22"/>
    </location>
</feature>
<keyword evidence="4" id="KW-1185">Reference proteome</keyword>
<dbReference type="eggNOG" id="ENOG502R1HW">
    <property type="taxonomic scope" value="Eukaryota"/>
</dbReference>
<reference evidence="3 4" key="2">
    <citation type="journal article" date="2008" name="Nature">
        <title>The Phaeodactylum genome reveals the evolutionary history of diatom genomes.</title>
        <authorList>
            <person name="Bowler C."/>
            <person name="Allen A.E."/>
            <person name="Badger J.H."/>
            <person name="Grimwood J."/>
            <person name="Jabbari K."/>
            <person name="Kuo A."/>
            <person name="Maheswari U."/>
            <person name="Martens C."/>
            <person name="Maumus F."/>
            <person name="Otillar R.P."/>
            <person name="Rayko E."/>
            <person name="Salamov A."/>
            <person name="Vandepoele K."/>
            <person name="Beszteri B."/>
            <person name="Gruber A."/>
            <person name="Heijde M."/>
            <person name="Katinka M."/>
            <person name="Mock T."/>
            <person name="Valentin K."/>
            <person name="Verret F."/>
            <person name="Berges J.A."/>
            <person name="Brownlee C."/>
            <person name="Cadoret J.P."/>
            <person name="Chiovitti A."/>
            <person name="Choi C.J."/>
            <person name="Coesel S."/>
            <person name="De Martino A."/>
            <person name="Detter J.C."/>
            <person name="Durkin C."/>
            <person name="Falciatore A."/>
            <person name="Fournet J."/>
            <person name="Haruta M."/>
            <person name="Huysman M.J."/>
            <person name="Jenkins B.D."/>
            <person name="Jiroutova K."/>
            <person name="Jorgensen R.E."/>
            <person name="Joubert Y."/>
            <person name="Kaplan A."/>
            <person name="Kroger N."/>
            <person name="Kroth P.G."/>
            <person name="La Roche J."/>
            <person name="Lindquist E."/>
            <person name="Lommer M."/>
            <person name="Martin-Jezequel V."/>
            <person name="Lopez P.J."/>
            <person name="Lucas S."/>
            <person name="Mangogna M."/>
            <person name="McGinnis K."/>
            <person name="Medlin L.K."/>
            <person name="Montsant A."/>
            <person name="Oudot-Le Secq M.P."/>
            <person name="Napoli C."/>
            <person name="Obornik M."/>
            <person name="Parker M.S."/>
            <person name="Petit J.L."/>
            <person name="Porcel B.M."/>
            <person name="Poulsen N."/>
            <person name="Robison M."/>
            <person name="Rychlewski L."/>
            <person name="Rynearson T.A."/>
            <person name="Schmutz J."/>
            <person name="Shapiro H."/>
            <person name="Siaut M."/>
            <person name="Stanley M."/>
            <person name="Sussman M.R."/>
            <person name="Taylor A.R."/>
            <person name="Vardi A."/>
            <person name="von Dassow P."/>
            <person name="Vyverman W."/>
            <person name="Willis A."/>
            <person name="Wyrwicz L.S."/>
            <person name="Rokhsar D.S."/>
            <person name="Weissenbach J."/>
            <person name="Armbrust E.V."/>
            <person name="Green B.R."/>
            <person name="Van de Peer Y."/>
            <person name="Grigoriev I.V."/>
        </authorList>
    </citation>
    <scope>NUCLEOTIDE SEQUENCE [LARGE SCALE GENOMIC DNA]</scope>
    <source>
        <strain evidence="3 4">CCMP1335</strain>
    </source>
</reference>
<dbReference type="AlphaFoldDB" id="B8BSU1"/>
<feature type="compositionally biased region" description="Polar residues" evidence="2">
    <location>
        <begin position="85"/>
        <end position="102"/>
    </location>
</feature>
<dbReference type="InParanoid" id="B8BSU1"/>
<evidence type="ECO:0008006" key="5">
    <source>
        <dbReference type="Google" id="ProtNLM"/>
    </source>
</evidence>
<dbReference type="GeneID" id="7442880"/>
<dbReference type="RefSeq" id="XP_002286544.1">
    <property type="nucleotide sequence ID" value="XM_002286508.1"/>
</dbReference>
<evidence type="ECO:0000313" key="3">
    <source>
        <dbReference type="EMBL" id="EED96185.1"/>
    </source>
</evidence>
<feature type="non-terminal residue" evidence="3">
    <location>
        <position position="844"/>
    </location>
</feature>
<reference evidence="3 4" key="1">
    <citation type="journal article" date="2004" name="Science">
        <title>The genome of the diatom Thalassiosira pseudonana: ecology, evolution, and metabolism.</title>
        <authorList>
            <person name="Armbrust E.V."/>
            <person name="Berges J.A."/>
            <person name="Bowler C."/>
            <person name="Green B.R."/>
            <person name="Martinez D."/>
            <person name="Putnam N.H."/>
            <person name="Zhou S."/>
            <person name="Allen A.E."/>
            <person name="Apt K.E."/>
            <person name="Bechner M."/>
            <person name="Brzezinski M.A."/>
            <person name="Chaal B.K."/>
            <person name="Chiovitti A."/>
            <person name="Davis A.K."/>
            <person name="Demarest M.S."/>
            <person name="Detter J.C."/>
            <person name="Glavina T."/>
            <person name="Goodstein D."/>
            <person name="Hadi M.Z."/>
            <person name="Hellsten U."/>
            <person name="Hildebrand M."/>
            <person name="Jenkins B.D."/>
            <person name="Jurka J."/>
            <person name="Kapitonov V.V."/>
            <person name="Kroger N."/>
            <person name="Lau W.W."/>
            <person name="Lane T.W."/>
            <person name="Larimer F.W."/>
            <person name="Lippmeier J.C."/>
            <person name="Lucas S."/>
            <person name="Medina M."/>
            <person name="Montsant A."/>
            <person name="Obornik M."/>
            <person name="Parker M.S."/>
            <person name="Palenik B."/>
            <person name="Pazour G.J."/>
            <person name="Richardson P.M."/>
            <person name="Rynearson T.A."/>
            <person name="Saito M.A."/>
            <person name="Schwartz D.C."/>
            <person name="Thamatrakoln K."/>
            <person name="Valentin K."/>
            <person name="Vardi A."/>
            <person name="Wilkerson F.P."/>
            <person name="Rokhsar D.S."/>
        </authorList>
    </citation>
    <scope>NUCLEOTIDE SEQUENCE [LARGE SCALE GENOMIC DNA]</scope>
    <source>
        <strain evidence="3 4">CCMP1335</strain>
    </source>
</reference>
<feature type="coiled-coil region" evidence="1">
    <location>
        <begin position="391"/>
        <end position="460"/>
    </location>
</feature>
<evidence type="ECO:0000313" key="4">
    <source>
        <dbReference type="Proteomes" id="UP000001449"/>
    </source>
</evidence>
<dbReference type="PaxDb" id="35128-Thaps921"/>
<feature type="region of interest" description="Disordered" evidence="2">
    <location>
        <begin position="1"/>
        <end position="170"/>
    </location>
</feature>
<dbReference type="HOGENOM" id="CLU_337608_0_0_1"/>
<organism evidence="3 4">
    <name type="scientific">Thalassiosira pseudonana</name>
    <name type="common">Marine diatom</name>
    <name type="synonym">Cyclotella nana</name>
    <dbReference type="NCBI Taxonomy" id="35128"/>
    <lineage>
        <taxon>Eukaryota</taxon>
        <taxon>Sar</taxon>
        <taxon>Stramenopiles</taxon>
        <taxon>Ochrophyta</taxon>
        <taxon>Bacillariophyta</taxon>
        <taxon>Coscinodiscophyceae</taxon>
        <taxon>Thalassiosirophycidae</taxon>
        <taxon>Thalassiosirales</taxon>
        <taxon>Thalassiosiraceae</taxon>
        <taxon>Thalassiosira</taxon>
    </lineage>
</organism>
<accession>B8BSU1</accession>
<proteinExistence type="predicted"/>
<dbReference type="PANTHER" id="PTHR15955">
    <property type="entry name" value="RWD DOMAIN CONTAINING PROTEIN 2"/>
    <property type="match status" value="1"/>
</dbReference>
<sequence>MEGHDGHRKGHGQRGQAHRHRGGGIDIRQIVIDTSEKKNGGASTTSGVPLTHLALQQKKTGKGSSSKAKEQVVLLKRNDDETSKPQHPSQQKDTPSSSNAKVVSTPVLMPKPNHNDKESFKQHKHPQKKSYQTTKAKPLVLKHNYDEPSKPSQKKTPKLKSQQPEKDVDDIATLKQQLYEIKIELEKERNTRTLVEDNFQRQQSELISLRNKEVEHEKSIEYQEELRSLREEVRFEQELRLSVQNDLAQSNDMISTEQETIKALQRQLETMKDDGNNPIAQELQSTKERLDSETLLRETLQTNLAIASDIISVEKQRNETLQSQLGRESSANIAIRMELQSVKLKLNRTENGAENALKNGQVKQKLSEMETLELSCVRLQLQEAMERLKLADNLERDLASERSKREAAEANIEELTRFMKRSEMIRPSKYSSVEDRDREVEKLRRELFQTKEKLKIESRKYATISQKKGKGGKATSLKDWIDTGLPSSAEVNVHMPRPTQSSLSDAKAETQSSPTHSSKPASATPQITILTRPAIQDGDTHTIPAGSSEQNTLLPPDTTLENIPHPSLPHQFDTELEGAPLRFDGTRNKFCGEDDTNPLHDELAFLLSAYAADEISVKDSKVIHAIQLLIGNNEKYVKIHLTLTIPDGYPSEVLGVDATIDGSSACSHDVRKCVMDALPQLVQICKWEADANKGQEALFSVLMVADTWSQNDWRNIISRKVKTDAPNEEMGGAVEMCTSLVYTHHLVETEKIQMVKKIASKLSLGGYLRVGKPGLVLVEGASEDDCDEMLRELAHCRKVFYSMTFKSHGKTTRRVSDVNSSRLLPHKLSQLEGDKNGMDILKEA</sequence>
<feature type="coiled-coil region" evidence="1">
    <location>
        <begin position="171"/>
        <end position="274"/>
    </location>
</feature>
<dbReference type="Proteomes" id="UP000001449">
    <property type="component" value="Chromosome 1"/>
</dbReference>
<name>B8BSU1_THAPS</name>
<dbReference type="KEGG" id="tps:THAPSDRAFT_921"/>
<dbReference type="EMBL" id="CM000638">
    <property type="protein sequence ID" value="EED96185.1"/>
    <property type="molecule type" value="Genomic_DNA"/>
</dbReference>
<dbReference type="InterPro" id="IPR017359">
    <property type="entry name" value="Phi-like"/>
</dbReference>
<evidence type="ECO:0000256" key="2">
    <source>
        <dbReference type="SAM" id="MobiDB-lite"/>
    </source>
</evidence>
<feature type="compositionally biased region" description="Polar residues" evidence="2">
    <location>
        <begin position="498"/>
        <end position="526"/>
    </location>
</feature>
<dbReference type="PANTHER" id="PTHR15955:SF8">
    <property type="entry name" value="RWD DOMAIN-CONTAINING PROTEIN 2B-RELATED"/>
    <property type="match status" value="1"/>
</dbReference>